<dbReference type="PRINTS" id="PR00035">
    <property type="entry name" value="HTHGNTR"/>
</dbReference>
<dbReference type="KEGG" id="fya:KMW28_03510"/>
<sequence length="238" mass="27181">MEFEMEKIQVEKPSSIIIRKLKEMIEVGVLKPNDTLPPERKLSEQFGVGRSHVREALKKMEFFGLLKTQPQSGTVVVGLGAKALEGLITNILEIDNNDFFSLIETRILLEVKIAGLAAQRREDADLEFVEKALEEYERAVLNNTDDISEKDFMFHLSLSRCSKNSTLKSLLMTITPDILNHFERERVCSKESRLEAVNEHRALFNAIKDGNEFKAQKIMEGHLNPILESAKKKYNSIY</sequence>
<dbReference type="Proteomes" id="UP000678679">
    <property type="component" value="Chromosome 1"/>
</dbReference>
<dbReference type="SUPFAM" id="SSF48008">
    <property type="entry name" value="GntR ligand-binding domain-like"/>
    <property type="match status" value="1"/>
</dbReference>
<organism evidence="6 7">
    <name type="scientific">Flammeovirga yaeyamensis</name>
    <dbReference type="NCBI Taxonomy" id="367791"/>
    <lineage>
        <taxon>Bacteria</taxon>
        <taxon>Pseudomonadati</taxon>
        <taxon>Bacteroidota</taxon>
        <taxon>Cytophagia</taxon>
        <taxon>Cytophagales</taxon>
        <taxon>Flammeovirgaceae</taxon>
        <taxon>Flammeovirga</taxon>
    </lineage>
</organism>
<dbReference type="SUPFAM" id="SSF46785">
    <property type="entry name" value="Winged helix' DNA-binding domain"/>
    <property type="match status" value="1"/>
</dbReference>
<dbReference type="Pfam" id="PF00392">
    <property type="entry name" value="GntR"/>
    <property type="match status" value="1"/>
</dbReference>
<dbReference type="RefSeq" id="WP_066210131.1">
    <property type="nucleotide sequence ID" value="NZ_CP076132.1"/>
</dbReference>
<dbReference type="Pfam" id="PF07729">
    <property type="entry name" value="FCD"/>
    <property type="match status" value="1"/>
</dbReference>
<dbReference type="InterPro" id="IPR000524">
    <property type="entry name" value="Tscrpt_reg_HTH_GntR"/>
</dbReference>
<protein>
    <submittedName>
        <fullName evidence="6">FadR family transcriptional regulator</fullName>
    </submittedName>
</protein>
<dbReference type="EMBL" id="CP076132">
    <property type="protein sequence ID" value="QWG02655.1"/>
    <property type="molecule type" value="Genomic_DNA"/>
</dbReference>
<dbReference type="InterPro" id="IPR011711">
    <property type="entry name" value="GntR_C"/>
</dbReference>
<evidence type="ECO:0000256" key="2">
    <source>
        <dbReference type="ARBA" id="ARBA00023125"/>
    </source>
</evidence>
<keyword evidence="3" id="KW-0804">Transcription</keyword>
<keyword evidence="2" id="KW-0238">DNA-binding</keyword>
<evidence type="ECO:0000256" key="1">
    <source>
        <dbReference type="ARBA" id="ARBA00023015"/>
    </source>
</evidence>
<evidence type="ECO:0000313" key="6">
    <source>
        <dbReference type="EMBL" id="QWG02655.1"/>
    </source>
</evidence>
<dbReference type="SMART" id="SM00345">
    <property type="entry name" value="HTH_GNTR"/>
    <property type="match status" value="1"/>
</dbReference>
<evidence type="ECO:0000259" key="5">
    <source>
        <dbReference type="PROSITE" id="PS50949"/>
    </source>
</evidence>
<keyword evidence="7" id="KW-1185">Reference proteome</keyword>
<dbReference type="InterPro" id="IPR036390">
    <property type="entry name" value="WH_DNA-bd_sf"/>
</dbReference>
<proteinExistence type="predicted"/>
<feature type="domain" description="HTH gntR-type" evidence="5">
    <location>
        <begin position="11"/>
        <end position="79"/>
    </location>
</feature>
<evidence type="ECO:0000256" key="4">
    <source>
        <dbReference type="SAM" id="Coils"/>
    </source>
</evidence>
<reference evidence="6 7" key="1">
    <citation type="submission" date="2021-05" db="EMBL/GenBank/DDBJ databases">
        <title>Comparative genomic studies on the polysaccharide-degrading batcterial strains of the Flammeovirga genus.</title>
        <authorList>
            <person name="Zewei F."/>
            <person name="Zheng Z."/>
            <person name="Yu L."/>
            <person name="Ruyue G."/>
            <person name="Yanhong M."/>
            <person name="Yuanyuan C."/>
            <person name="Jingyan G."/>
            <person name="Wenjun H."/>
        </authorList>
    </citation>
    <scope>NUCLEOTIDE SEQUENCE [LARGE SCALE GENOMIC DNA]</scope>
    <source>
        <strain evidence="6 7">NBRC:100898</strain>
    </source>
</reference>
<feature type="coiled-coil region" evidence="4">
    <location>
        <begin position="119"/>
        <end position="146"/>
    </location>
</feature>
<dbReference type="InterPro" id="IPR036388">
    <property type="entry name" value="WH-like_DNA-bd_sf"/>
</dbReference>
<dbReference type="Gene3D" id="1.20.120.530">
    <property type="entry name" value="GntR ligand-binding domain-like"/>
    <property type="match status" value="1"/>
</dbReference>
<dbReference type="PANTHER" id="PTHR43537">
    <property type="entry name" value="TRANSCRIPTIONAL REGULATOR, GNTR FAMILY"/>
    <property type="match status" value="1"/>
</dbReference>
<dbReference type="Gene3D" id="1.10.10.10">
    <property type="entry name" value="Winged helix-like DNA-binding domain superfamily/Winged helix DNA-binding domain"/>
    <property type="match status" value="1"/>
</dbReference>
<dbReference type="AlphaFoldDB" id="A0AAX1N576"/>
<accession>A0AAX1N576</accession>
<keyword evidence="4" id="KW-0175">Coiled coil</keyword>
<dbReference type="InterPro" id="IPR008920">
    <property type="entry name" value="TF_FadR/GntR_C"/>
</dbReference>
<dbReference type="CDD" id="cd07377">
    <property type="entry name" value="WHTH_GntR"/>
    <property type="match status" value="1"/>
</dbReference>
<dbReference type="SMART" id="SM00895">
    <property type="entry name" value="FCD"/>
    <property type="match status" value="1"/>
</dbReference>
<dbReference type="GO" id="GO:0003700">
    <property type="term" value="F:DNA-binding transcription factor activity"/>
    <property type="evidence" value="ECO:0007669"/>
    <property type="project" value="InterPro"/>
</dbReference>
<name>A0AAX1N576_9BACT</name>
<dbReference type="GO" id="GO:0003677">
    <property type="term" value="F:DNA binding"/>
    <property type="evidence" value="ECO:0007669"/>
    <property type="project" value="UniProtKB-KW"/>
</dbReference>
<dbReference type="PROSITE" id="PS50949">
    <property type="entry name" value="HTH_GNTR"/>
    <property type="match status" value="1"/>
</dbReference>
<evidence type="ECO:0000256" key="3">
    <source>
        <dbReference type="ARBA" id="ARBA00023163"/>
    </source>
</evidence>
<evidence type="ECO:0000313" key="7">
    <source>
        <dbReference type="Proteomes" id="UP000678679"/>
    </source>
</evidence>
<dbReference type="PANTHER" id="PTHR43537:SF5">
    <property type="entry name" value="UXU OPERON TRANSCRIPTIONAL REGULATOR"/>
    <property type="match status" value="1"/>
</dbReference>
<gene>
    <name evidence="6" type="ORF">KMW28_03510</name>
</gene>
<keyword evidence="1" id="KW-0805">Transcription regulation</keyword>